<dbReference type="AlphaFoldDB" id="A0A560FB43"/>
<comment type="caution">
    <text evidence="1">The sequence shown here is derived from an EMBL/GenBank/DDBJ whole genome shotgun (WGS) entry which is preliminary data.</text>
</comment>
<dbReference type="InterPro" id="IPR024524">
    <property type="entry name" value="DUF3800"/>
</dbReference>
<dbReference type="OrthoDB" id="7541663at2"/>
<accession>A0A560FB43</accession>
<evidence type="ECO:0008006" key="3">
    <source>
        <dbReference type="Google" id="ProtNLM"/>
    </source>
</evidence>
<sequence>MKTVFKSEEMLKMVAARRNLFAPLKIFYDESENFRKVRITNNGFNNDIRKAFVLAGIALQPGQEVPSEATLRSLTMMQSNMPEIKFDYIANGTYENILKSRKLEAFLAHLVEKKIVVHYSVIDLLYWTLVDIIDNTIGPNWDLKNELFRGAIQSNGKITDLLYRYEFPVIPDGKTQAFLSELKDILAALQHHPDNPHPPVLMEAIDMMIAHPDIEDAFFSTGTKHEVVEGLSSHYFHCVYKFPKATHLFDREVEIEDALSDLELQDNGNPVNFSFCDSKSEFGIQIADVIAGLFSRHFTYLRSLPISEIRRRKSGFFAIQNRNLALIKKLVDYSDAVSDGTCHAIVPLDTAAKNRLFLHDIDEPELYDDFVYVNGS</sequence>
<gene>
    <name evidence="1" type="ORF">FBZ89_109209</name>
</gene>
<proteinExistence type="predicted"/>
<organism evidence="1 2">
    <name type="scientific">Nitrospirillum amazonense</name>
    <dbReference type="NCBI Taxonomy" id="28077"/>
    <lineage>
        <taxon>Bacteria</taxon>
        <taxon>Pseudomonadati</taxon>
        <taxon>Pseudomonadota</taxon>
        <taxon>Alphaproteobacteria</taxon>
        <taxon>Rhodospirillales</taxon>
        <taxon>Azospirillaceae</taxon>
        <taxon>Nitrospirillum</taxon>
    </lineage>
</organism>
<dbReference type="Pfam" id="PF12686">
    <property type="entry name" value="DUF3800"/>
    <property type="match status" value="1"/>
</dbReference>
<dbReference type="Proteomes" id="UP000319859">
    <property type="component" value="Unassembled WGS sequence"/>
</dbReference>
<evidence type="ECO:0000313" key="2">
    <source>
        <dbReference type="Proteomes" id="UP000319859"/>
    </source>
</evidence>
<reference evidence="1 2" key="1">
    <citation type="submission" date="2019-06" db="EMBL/GenBank/DDBJ databases">
        <title>Genomic Encyclopedia of Type Strains, Phase IV (KMG-V): Genome sequencing to study the core and pangenomes of soil and plant-associated prokaryotes.</title>
        <authorList>
            <person name="Whitman W."/>
        </authorList>
    </citation>
    <scope>NUCLEOTIDE SEQUENCE [LARGE SCALE GENOMIC DNA]</scope>
    <source>
        <strain evidence="1 2">BR 11880</strain>
    </source>
</reference>
<dbReference type="EMBL" id="VITN01000009">
    <property type="protein sequence ID" value="TWB18823.1"/>
    <property type="molecule type" value="Genomic_DNA"/>
</dbReference>
<protein>
    <recommendedName>
        <fullName evidence="3">DUF3800 domain-containing protein</fullName>
    </recommendedName>
</protein>
<evidence type="ECO:0000313" key="1">
    <source>
        <dbReference type="EMBL" id="TWB18823.1"/>
    </source>
</evidence>
<dbReference type="RefSeq" id="WP_145750978.1">
    <property type="nucleotide sequence ID" value="NZ_VITN01000009.1"/>
</dbReference>
<name>A0A560FB43_9PROT</name>